<proteinExistence type="predicted"/>
<reference evidence="1" key="1">
    <citation type="submission" date="2020-10" db="EMBL/GenBank/DDBJ databases">
        <authorList>
            <person name="Han B."/>
            <person name="Lu T."/>
            <person name="Zhao Q."/>
            <person name="Huang X."/>
            <person name="Zhao Y."/>
        </authorList>
    </citation>
    <scope>NUCLEOTIDE SEQUENCE</scope>
</reference>
<dbReference type="EMBL" id="CAJGYO010000002">
    <property type="protein sequence ID" value="CAD6214036.1"/>
    <property type="molecule type" value="Genomic_DNA"/>
</dbReference>
<dbReference type="AlphaFoldDB" id="A0A811MV45"/>
<sequence length="119" mass="13479">MQATLAVGRADLTDLHARVHTANELLQMLLQAMQDHDSRDLPAAPDYGWKREPAGELFPGAQARGLFWLDHFVYAAAQLNATFAPMIDRVGFRMLRWNTGRGKEKEKWYVSALLEKPVT</sequence>
<comment type="caution">
    <text evidence="1">The sequence shown here is derived from an EMBL/GenBank/DDBJ whole genome shotgun (WGS) entry which is preliminary data.</text>
</comment>
<gene>
    <name evidence="1" type="ORF">NCGR_LOCUS9506</name>
</gene>
<evidence type="ECO:0000313" key="1">
    <source>
        <dbReference type="EMBL" id="CAD6214036.1"/>
    </source>
</evidence>
<dbReference type="Proteomes" id="UP000604825">
    <property type="component" value="Unassembled WGS sequence"/>
</dbReference>
<protein>
    <submittedName>
        <fullName evidence="1">Uncharacterized protein</fullName>
    </submittedName>
</protein>
<dbReference type="OrthoDB" id="1683934at2759"/>
<organism evidence="1 2">
    <name type="scientific">Miscanthus lutarioriparius</name>
    <dbReference type="NCBI Taxonomy" id="422564"/>
    <lineage>
        <taxon>Eukaryota</taxon>
        <taxon>Viridiplantae</taxon>
        <taxon>Streptophyta</taxon>
        <taxon>Embryophyta</taxon>
        <taxon>Tracheophyta</taxon>
        <taxon>Spermatophyta</taxon>
        <taxon>Magnoliopsida</taxon>
        <taxon>Liliopsida</taxon>
        <taxon>Poales</taxon>
        <taxon>Poaceae</taxon>
        <taxon>PACMAD clade</taxon>
        <taxon>Panicoideae</taxon>
        <taxon>Andropogonodae</taxon>
        <taxon>Andropogoneae</taxon>
        <taxon>Saccharinae</taxon>
        <taxon>Miscanthus</taxon>
    </lineage>
</organism>
<evidence type="ECO:0000313" key="2">
    <source>
        <dbReference type="Proteomes" id="UP000604825"/>
    </source>
</evidence>
<accession>A0A811MV45</accession>
<keyword evidence="2" id="KW-1185">Reference proteome</keyword>
<dbReference type="InterPro" id="IPR053223">
    <property type="entry name" value="Prob_Methyltransferase"/>
</dbReference>
<name>A0A811MV45_9POAL</name>
<dbReference type="PANTHER" id="PTHR44067">
    <property type="entry name" value="S-ADENOSYL-L-METHIONINE-DEPENDENT METHYLTRANSFERASE SUPERFAMILY PROTEIN-RELATED"/>
    <property type="match status" value="1"/>
</dbReference>
<dbReference type="PANTHER" id="PTHR44067:SF2">
    <property type="entry name" value="OS08G0113400 PROTEIN"/>
    <property type="match status" value="1"/>
</dbReference>